<evidence type="ECO:0000313" key="2">
    <source>
        <dbReference type="Proteomes" id="UP000001357"/>
    </source>
</evidence>
<proteinExistence type="predicted"/>
<accession>A9V9Q7</accession>
<sequence>MAGSFVLDFDWDAPLTEKHLYAWEWSKDAAALRRNVQRHVLYQQLDIVSPQAEKLLDAAAIPSYNSTMTLSPSDLIALILDHPEGLCLAIAAAKPPLVRIDSTQGIHHAILHRIDTCVSATFR</sequence>
<organism evidence="1 2">
    <name type="scientific">Monosiga brevicollis</name>
    <name type="common">Choanoflagellate</name>
    <dbReference type="NCBI Taxonomy" id="81824"/>
    <lineage>
        <taxon>Eukaryota</taxon>
        <taxon>Choanoflagellata</taxon>
        <taxon>Craspedida</taxon>
        <taxon>Salpingoecidae</taxon>
        <taxon>Monosiga</taxon>
    </lineage>
</organism>
<dbReference type="EMBL" id="CH991571">
    <property type="protein sequence ID" value="EDQ85709.1"/>
    <property type="molecule type" value="Genomic_DNA"/>
</dbReference>
<dbReference type="Proteomes" id="UP000001357">
    <property type="component" value="Unassembled WGS sequence"/>
</dbReference>
<dbReference type="GeneID" id="5894682"/>
<name>A9V9Q7_MONBE</name>
<reference evidence="1 2" key="1">
    <citation type="journal article" date="2008" name="Nature">
        <title>The genome of the choanoflagellate Monosiga brevicollis and the origin of metazoans.</title>
        <authorList>
            <consortium name="JGI Sequencing"/>
            <person name="King N."/>
            <person name="Westbrook M.J."/>
            <person name="Young S.L."/>
            <person name="Kuo A."/>
            <person name="Abedin M."/>
            <person name="Chapman J."/>
            <person name="Fairclough S."/>
            <person name="Hellsten U."/>
            <person name="Isogai Y."/>
            <person name="Letunic I."/>
            <person name="Marr M."/>
            <person name="Pincus D."/>
            <person name="Putnam N."/>
            <person name="Rokas A."/>
            <person name="Wright K.J."/>
            <person name="Zuzow R."/>
            <person name="Dirks W."/>
            <person name="Good M."/>
            <person name="Goodstein D."/>
            <person name="Lemons D."/>
            <person name="Li W."/>
            <person name="Lyons J.B."/>
            <person name="Morris A."/>
            <person name="Nichols S."/>
            <person name="Richter D.J."/>
            <person name="Salamov A."/>
            <person name="Bork P."/>
            <person name="Lim W.A."/>
            <person name="Manning G."/>
            <person name="Miller W.T."/>
            <person name="McGinnis W."/>
            <person name="Shapiro H."/>
            <person name="Tjian R."/>
            <person name="Grigoriev I.V."/>
            <person name="Rokhsar D."/>
        </authorList>
    </citation>
    <scope>NUCLEOTIDE SEQUENCE [LARGE SCALE GENOMIC DNA]</scope>
    <source>
        <strain evidence="2">MX1 / ATCC 50154</strain>
    </source>
</reference>
<dbReference type="AlphaFoldDB" id="A9V9Q7"/>
<gene>
    <name evidence="1" type="ORF">MONBRDRAFT_11596</name>
</gene>
<dbReference type="KEGG" id="mbr:MONBRDRAFT_11596"/>
<protein>
    <submittedName>
        <fullName evidence="1">Uncharacterized protein</fullName>
    </submittedName>
</protein>
<dbReference type="InParanoid" id="A9V9Q7"/>
<evidence type="ECO:0000313" key="1">
    <source>
        <dbReference type="EMBL" id="EDQ85709.1"/>
    </source>
</evidence>
<keyword evidence="2" id="KW-1185">Reference proteome</keyword>
<dbReference type="RefSeq" id="XP_001749424.1">
    <property type="nucleotide sequence ID" value="XM_001749372.1"/>
</dbReference>